<comment type="caution">
    <text evidence="2">The sequence shown here is derived from an EMBL/GenBank/DDBJ whole genome shotgun (WGS) entry which is preliminary data.</text>
</comment>
<dbReference type="Proteomes" id="UP000807469">
    <property type="component" value="Unassembled WGS sequence"/>
</dbReference>
<proteinExistence type="predicted"/>
<keyword evidence="1" id="KW-0472">Membrane</keyword>
<evidence type="ECO:0000313" key="3">
    <source>
        <dbReference type="Proteomes" id="UP000807469"/>
    </source>
</evidence>
<evidence type="ECO:0000256" key="1">
    <source>
        <dbReference type="SAM" id="Phobius"/>
    </source>
</evidence>
<evidence type="ECO:0000313" key="2">
    <source>
        <dbReference type="EMBL" id="KAF9472878.1"/>
    </source>
</evidence>
<dbReference type="EMBL" id="MU155489">
    <property type="protein sequence ID" value="KAF9472878.1"/>
    <property type="molecule type" value="Genomic_DNA"/>
</dbReference>
<name>A0A9P5YN79_9AGAR</name>
<organism evidence="2 3">
    <name type="scientific">Pholiota conissans</name>
    <dbReference type="NCBI Taxonomy" id="109636"/>
    <lineage>
        <taxon>Eukaryota</taxon>
        <taxon>Fungi</taxon>
        <taxon>Dikarya</taxon>
        <taxon>Basidiomycota</taxon>
        <taxon>Agaricomycotina</taxon>
        <taxon>Agaricomycetes</taxon>
        <taxon>Agaricomycetidae</taxon>
        <taxon>Agaricales</taxon>
        <taxon>Agaricineae</taxon>
        <taxon>Strophariaceae</taxon>
        <taxon>Pholiota</taxon>
    </lineage>
</organism>
<keyword evidence="1" id="KW-0812">Transmembrane</keyword>
<gene>
    <name evidence="2" type="ORF">BDN70DRAFT_432526</name>
</gene>
<reference evidence="2" key="1">
    <citation type="submission" date="2020-11" db="EMBL/GenBank/DDBJ databases">
        <authorList>
            <consortium name="DOE Joint Genome Institute"/>
            <person name="Ahrendt S."/>
            <person name="Riley R."/>
            <person name="Andreopoulos W."/>
            <person name="Labutti K."/>
            <person name="Pangilinan J."/>
            <person name="Ruiz-Duenas F.J."/>
            <person name="Barrasa J.M."/>
            <person name="Sanchez-Garcia M."/>
            <person name="Camarero S."/>
            <person name="Miyauchi S."/>
            <person name="Serrano A."/>
            <person name="Linde D."/>
            <person name="Babiker R."/>
            <person name="Drula E."/>
            <person name="Ayuso-Fernandez I."/>
            <person name="Pacheco R."/>
            <person name="Padilla G."/>
            <person name="Ferreira P."/>
            <person name="Barriuso J."/>
            <person name="Kellner H."/>
            <person name="Castanera R."/>
            <person name="Alfaro M."/>
            <person name="Ramirez L."/>
            <person name="Pisabarro A.G."/>
            <person name="Kuo A."/>
            <person name="Tritt A."/>
            <person name="Lipzen A."/>
            <person name="He G."/>
            <person name="Yan M."/>
            <person name="Ng V."/>
            <person name="Cullen D."/>
            <person name="Martin F."/>
            <person name="Rosso M.-N."/>
            <person name="Henrissat B."/>
            <person name="Hibbett D."/>
            <person name="Martinez A.T."/>
            <person name="Grigoriev I.V."/>
        </authorList>
    </citation>
    <scope>NUCLEOTIDE SEQUENCE</scope>
    <source>
        <strain evidence="2">CIRM-BRFM 674</strain>
    </source>
</reference>
<sequence length="77" mass="8885">MVRGCNPVRALYVRVRVMSFIAPSLFASWSFYLFGLSSTKEKAKEELRVWTLPVKKNNWSHKTGLATILFFRNQTCG</sequence>
<keyword evidence="1" id="KW-1133">Transmembrane helix</keyword>
<accession>A0A9P5YN79</accession>
<keyword evidence="3" id="KW-1185">Reference proteome</keyword>
<protein>
    <submittedName>
        <fullName evidence="2">Uncharacterized protein</fullName>
    </submittedName>
</protein>
<feature type="transmembrane region" description="Helical" evidence="1">
    <location>
        <begin position="12"/>
        <end position="34"/>
    </location>
</feature>
<dbReference type="AlphaFoldDB" id="A0A9P5YN79"/>